<organism evidence="10 11">
    <name type="scientific">Paractinoplanes ferrugineus</name>
    <dbReference type="NCBI Taxonomy" id="113564"/>
    <lineage>
        <taxon>Bacteria</taxon>
        <taxon>Bacillati</taxon>
        <taxon>Actinomycetota</taxon>
        <taxon>Actinomycetes</taxon>
        <taxon>Micromonosporales</taxon>
        <taxon>Micromonosporaceae</taxon>
        <taxon>Paractinoplanes</taxon>
    </lineage>
</organism>
<evidence type="ECO:0000313" key="10">
    <source>
        <dbReference type="EMBL" id="GIE14081.1"/>
    </source>
</evidence>
<feature type="transmembrane region" description="Helical" evidence="9">
    <location>
        <begin position="242"/>
        <end position="266"/>
    </location>
</feature>
<keyword evidence="4" id="KW-0133">Cell shape</keyword>
<evidence type="ECO:0008006" key="12">
    <source>
        <dbReference type="Google" id="ProtNLM"/>
    </source>
</evidence>
<proteinExistence type="predicted"/>
<keyword evidence="6 9" id="KW-1133">Transmembrane helix</keyword>
<evidence type="ECO:0000256" key="4">
    <source>
        <dbReference type="ARBA" id="ARBA00022960"/>
    </source>
</evidence>
<sequence length="564" mass="56124">MTTSSTTRIAGAAVLITGLTVLARLAGFGRTFVFLHTVGNGRLADIYNAANTIPNIVFELVAGGALASLVVPLLASHVAAGDRERVDAVASALLTWVLLLMVPLAVLVALLAGPIAGLLPHVPADHQATAASMLRVFAPQLPLYGIGIVLTGVLQAHHRFAWPVIAPLLSSVTVMTAYLSYAVVDGAQTDFGGLTGTGELTLSIGTTLGVVVLALCLLVPLRRLHLRLRPAVRFPGAEGRQAVRLGWAGAVTVGSQQLIVVVVIALTADRGLTLYNAAQTVFLLPWAILAVPLATAVYPTLSAAAGRGDEDAYRASLSSAARTVILAAGLGVAALVALAGPAAYLINAEAAAAGIVGFAPGLFGYALFALLSRALYARGATASAAACTAAGWIVGAATALALAGVGERRQVLTLGLANAVAMTVIGILLVLAVRRHAGAAALAGLSRATVVGIVAAGVAALAGWAVVAGIGHLVGAHPTAGGSVVQGVLGGLTVLAVFAGVVYPAARSDVAPLVGRLRRLRGRRGAATGAADDAASGAEHGAASGAADGAASGAADDVAREGKA</sequence>
<dbReference type="InterPro" id="IPR051050">
    <property type="entry name" value="Lipid_II_flippase_MurJ/MviN"/>
</dbReference>
<dbReference type="GO" id="GO:0009252">
    <property type="term" value="P:peptidoglycan biosynthetic process"/>
    <property type="evidence" value="ECO:0007669"/>
    <property type="project" value="UniProtKB-KW"/>
</dbReference>
<feature type="transmembrane region" description="Helical" evidence="9">
    <location>
        <begin position="383"/>
        <end position="405"/>
    </location>
</feature>
<dbReference type="GO" id="GO:0034204">
    <property type="term" value="P:lipid translocation"/>
    <property type="evidence" value="ECO:0007669"/>
    <property type="project" value="TreeGrafter"/>
</dbReference>
<protein>
    <recommendedName>
        <fullName evidence="12">Peptidoglycan lipid II flippase</fullName>
    </recommendedName>
</protein>
<keyword evidence="3 9" id="KW-0812">Transmembrane</keyword>
<feature type="transmembrane region" description="Helical" evidence="9">
    <location>
        <begin position="411"/>
        <end position="433"/>
    </location>
</feature>
<dbReference type="AlphaFoldDB" id="A0A919J3G2"/>
<feature type="transmembrane region" description="Helical" evidence="9">
    <location>
        <begin position="136"/>
        <end position="154"/>
    </location>
</feature>
<dbReference type="GO" id="GO:0005886">
    <property type="term" value="C:plasma membrane"/>
    <property type="evidence" value="ECO:0007669"/>
    <property type="project" value="UniProtKB-SubCell"/>
</dbReference>
<dbReference type="Pfam" id="PF03023">
    <property type="entry name" value="MurJ"/>
    <property type="match status" value="1"/>
</dbReference>
<dbReference type="GO" id="GO:0015648">
    <property type="term" value="F:lipid-linked peptidoglycan transporter activity"/>
    <property type="evidence" value="ECO:0007669"/>
    <property type="project" value="TreeGrafter"/>
</dbReference>
<keyword evidence="7 9" id="KW-0472">Membrane</keyword>
<feature type="compositionally biased region" description="Low complexity" evidence="8">
    <location>
        <begin position="528"/>
        <end position="556"/>
    </location>
</feature>
<evidence type="ECO:0000256" key="7">
    <source>
        <dbReference type="ARBA" id="ARBA00023136"/>
    </source>
</evidence>
<evidence type="ECO:0000256" key="2">
    <source>
        <dbReference type="ARBA" id="ARBA00022475"/>
    </source>
</evidence>
<dbReference type="InterPro" id="IPR004268">
    <property type="entry name" value="MurJ"/>
</dbReference>
<keyword evidence="5" id="KW-0573">Peptidoglycan synthesis</keyword>
<feature type="transmembrane region" description="Helical" evidence="9">
    <location>
        <begin position="487"/>
        <end position="506"/>
    </location>
</feature>
<comment type="subcellular location">
    <subcellularLocation>
        <location evidence="1">Cell membrane</location>
        <topology evidence="1">Multi-pass membrane protein</topology>
    </subcellularLocation>
</comment>
<feature type="transmembrane region" description="Helical" evidence="9">
    <location>
        <begin position="92"/>
        <end position="116"/>
    </location>
</feature>
<feature type="transmembrane region" description="Helical" evidence="9">
    <location>
        <begin position="324"/>
        <end position="344"/>
    </location>
</feature>
<feature type="transmembrane region" description="Helical" evidence="9">
    <location>
        <begin position="286"/>
        <end position="304"/>
    </location>
</feature>
<dbReference type="PRINTS" id="PR01806">
    <property type="entry name" value="VIRFACTRMVIN"/>
</dbReference>
<feature type="region of interest" description="Disordered" evidence="8">
    <location>
        <begin position="528"/>
        <end position="564"/>
    </location>
</feature>
<comment type="caution">
    <text evidence="10">The sequence shown here is derived from an EMBL/GenBank/DDBJ whole genome shotgun (WGS) entry which is preliminary data.</text>
</comment>
<evidence type="ECO:0000256" key="9">
    <source>
        <dbReference type="SAM" id="Phobius"/>
    </source>
</evidence>
<feature type="transmembrane region" description="Helical" evidence="9">
    <location>
        <begin position="350"/>
        <end position="371"/>
    </location>
</feature>
<dbReference type="GO" id="GO:0008360">
    <property type="term" value="P:regulation of cell shape"/>
    <property type="evidence" value="ECO:0007669"/>
    <property type="project" value="UniProtKB-KW"/>
</dbReference>
<evidence type="ECO:0000256" key="5">
    <source>
        <dbReference type="ARBA" id="ARBA00022984"/>
    </source>
</evidence>
<keyword evidence="11" id="KW-1185">Reference proteome</keyword>
<dbReference type="PANTHER" id="PTHR47019:SF1">
    <property type="entry name" value="LIPID II FLIPPASE MURJ"/>
    <property type="match status" value="1"/>
</dbReference>
<dbReference type="PANTHER" id="PTHR47019">
    <property type="entry name" value="LIPID II FLIPPASE MURJ"/>
    <property type="match status" value="1"/>
</dbReference>
<feature type="transmembrane region" description="Helical" evidence="9">
    <location>
        <begin position="161"/>
        <end position="181"/>
    </location>
</feature>
<evidence type="ECO:0000256" key="8">
    <source>
        <dbReference type="SAM" id="MobiDB-lite"/>
    </source>
</evidence>
<accession>A0A919J3G2</accession>
<evidence type="ECO:0000256" key="3">
    <source>
        <dbReference type="ARBA" id="ARBA00022692"/>
    </source>
</evidence>
<dbReference type="EMBL" id="BOMM01000052">
    <property type="protein sequence ID" value="GIE14081.1"/>
    <property type="molecule type" value="Genomic_DNA"/>
</dbReference>
<evidence type="ECO:0000313" key="11">
    <source>
        <dbReference type="Proteomes" id="UP000598174"/>
    </source>
</evidence>
<evidence type="ECO:0000256" key="6">
    <source>
        <dbReference type="ARBA" id="ARBA00022989"/>
    </source>
</evidence>
<dbReference type="Proteomes" id="UP000598174">
    <property type="component" value="Unassembled WGS sequence"/>
</dbReference>
<feature type="transmembrane region" description="Helical" evidence="9">
    <location>
        <begin position="12"/>
        <end position="36"/>
    </location>
</feature>
<feature type="transmembrane region" description="Helical" evidence="9">
    <location>
        <begin position="56"/>
        <end position="80"/>
    </location>
</feature>
<dbReference type="RefSeq" id="WP_203820511.1">
    <property type="nucleotide sequence ID" value="NZ_BAAABP010000015.1"/>
</dbReference>
<keyword evidence="2" id="KW-1003">Cell membrane</keyword>
<reference evidence="10" key="1">
    <citation type="submission" date="2021-01" db="EMBL/GenBank/DDBJ databases">
        <title>Whole genome shotgun sequence of Actinoplanes ferrugineus NBRC 15555.</title>
        <authorList>
            <person name="Komaki H."/>
            <person name="Tamura T."/>
        </authorList>
    </citation>
    <scope>NUCLEOTIDE SEQUENCE</scope>
    <source>
        <strain evidence="10">NBRC 15555</strain>
    </source>
</reference>
<gene>
    <name evidence="10" type="ORF">Afe05nite_59210</name>
</gene>
<name>A0A919J3G2_9ACTN</name>
<feature type="transmembrane region" description="Helical" evidence="9">
    <location>
        <begin position="201"/>
        <end position="221"/>
    </location>
</feature>
<feature type="transmembrane region" description="Helical" evidence="9">
    <location>
        <begin position="445"/>
        <end position="467"/>
    </location>
</feature>
<evidence type="ECO:0000256" key="1">
    <source>
        <dbReference type="ARBA" id="ARBA00004651"/>
    </source>
</evidence>